<dbReference type="PROSITE" id="PS50076">
    <property type="entry name" value="DNAJ_2"/>
    <property type="match status" value="1"/>
</dbReference>
<dbReference type="Gene3D" id="2.60.260.20">
    <property type="entry name" value="Urease metallochaperone UreE, N-terminal domain"/>
    <property type="match status" value="2"/>
</dbReference>
<dbReference type="GO" id="GO:0006457">
    <property type="term" value="P:protein folding"/>
    <property type="evidence" value="ECO:0007669"/>
    <property type="project" value="InterPro"/>
</dbReference>
<dbReference type="SUPFAM" id="SSF46565">
    <property type="entry name" value="Chaperone J-domain"/>
    <property type="match status" value="1"/>
</dbReference>
<dbReference type="InterPro" id="IPR008971">
    <property type="entry name" value="HSP40/DnaJ_pept-bd"/>
</dbReference>
<dbReference type="CDD" id="cd10747">
    <property type="entry name" value="DnaJ_C"/>
    <property type="match status" value="1"/>
</dbReference>
<keyword evidence="3" id="KW-0346">Stress response</keyword>
<dbReference type="Pfam" id="PF00226">
    <property type="entry name" value="DnaJ"/>
    <property type="match status" value="1"/>
</dbReference>
<feature type="domain" description="J" evidence="2">
    <location>
        <begin position="4"/>
        <end position="68"/>
    </location>
</feature>
<dbReference type="PRINTS" id="PR00625">
    <property type="entry name" value="JDOMAIN"/>
</dbReference>
<keyword evidence="1" id="KW-0143">Chaperone</keyword>
<dbReference type="PROSITE" id="PS00636">
    <property type="entry name" value="DNAJ_1"/>
    <property type="match status" value="1"/>
</dbReference>
<dbReference type="CDD" id="cd06257">
    <property type="entry name" value="DnaJ"/>
    <property type="match status" value="1"/>
</dbReference>
<organism evidence="3">
    <name type="scientific">Acipenser oxyrinchus oxyrinchus</name>
    <dbReference type="NCBI Taxonomy" id="40147"/>
    <lineage>
        <taxon>Eukaryota</taxon>
        <taxon>Metazoa</taxon>
        <taxon>Chordata</taxon>
        <taxon>Craniata</taxon>
        <taxon>Vertebrata</taxon>
        <taxon>Euteleostomi</taxon>
        <taxon>Actinopterygii</taxon>
        <taxon>Chondrostei</taxon>
        <taxon>Acipenseriformes</taxon>
        <taxon>Acipenseridae</taxon>
        <taxon>Acipenser</taxon>
    </lineage>
</organism>
<dbReference type="AlphaFoldDB" id="A0A3G2LMV1"/>
<dbReference type="GO" id="GO:0051087">
    <property type="term" value="F:protein-folding chaperone binding"/>
    <property type="evidence" value="ECO:0007669"/>
    <property type="project" value="TreeGrafter"/>
</dbReference>
<reference evidence="3" key="1">
    <citation type="submission" date="2018-08" db="EMBL/GenBank/DDBJ databases">
        <title>Hsp annotations of Atlantic sturgeon.</title>
        <authorList>
            <person name="Santidrian Yebra-Pimentel E.M."/>
            <person name="Dirks R.P."/>
            <person name="Jong-Raadsen S.A."/>
            <person name="Jansen H.J."/>
        </authorList>
    </citation>
    <scope>NUCLEOTIDE SEQUENCE</scope>
</reference>
<evidence type="ECO:0000259" key="2">
    <source>
        <dbReference type="PROSITE" id="PS50076"/>
    </source>
</evidence>
<dbReference type="SMART" id="SM00271">
    <property type="entry name" value="DnaJ"/>
    <property type="match status" value="1"/>
</dbReference>
<dbReference type="Gene3D" id="1.10.287.110">
    <property type="entry name" value="DnaJ domain"/>
    <property type="match status" value="1"/>
</dbReference>
<dbReference type="SUPFAM" id="SSF49493">
    <property type="entry name" value="HSP40/DnaJ peptide-binding domain"/>
    <property type="match status" value="2"/>
</dbReference>
<dbReference type="GO" id="GO:0051082">
    <property type="term" value="F:unfolded protein binding"/>
    <property type="evidence" value="ECO:0007669"/>
    <property type="project" value="InterPro"/>
</dbReference>
<name>A0A3G2LMV1_ACIOX</name>
<dbReference type="InterPro" id="IPR036869">
    <property type="entry name" value="J_dom_sf"/>
</dbReference>
<dbReference type="InterPro" id="IPR018253">
    <property type="entry name" value="DnaJ_domain_CS"/>
</dbReference>
<dbReference type="FunFam" id="2.60.260.20:FF:000002">
    <property type="entry name" value="Dnaj homolog subfamily b member"/>
    <property type="match status" value="1"/>
</dbReference>
<dbReference type="FunFam" id="1.10.287.110:FF:000005">
    <property type="entry name" value="DnaJ (Hsp40) homolog, subfamily B, member 4"/>
    <property type="match status" value="1"/>
</dbReference>
<evidence type="ECO:0000256" key="1">
    <source>
        <dbReference type="ARBA" id="ARBA00023186"/>
    </source>
</evidence>
<dbReference type="PANTHER" id="PTHR24078:SF288">
    <property type="entry name" value="DNAJ HOMOLOG SUBFAMILY B MEMBER 4"/>
    <property type="match status" value="1"/>
</dbReference>
<dbReference type="InterPro" id="IPR051339">
    <property type="entry name" value="DnaJ_subfamily_B"/>
</dbReference>
<dbReference type="GO" id="GO:0005829">
    <property type="term" value="C:cytosol"/>
    <property type="evidence" value="ECO:0007669"/>
    <property type="project" value="TreeGrafter"/>
</dbReference>
<accession>A0A3G2LMV1</accession>
<dbReference type="InterPro" id="IPR002939">
    <property type="entry name" value="DnaJ_C"/>
</dbReference>
<protein>
    <submittedName>
        <fullName evidence="3">Heat shock protein</fullName>
    </submittedName>
</protein>
<dbReference type="Pfam" id="PF01556">
    <property type="entry name" value="DnaJ_C"/>
    <property type="match status" value="1"/>
</dbReference>
<dbReference type="GO" id="GO:0000122">
    <property type="term" value="P:negative regulation of transcription by RNA polymerase II"/>
    <property type="evidence" value="ECO:0007669"/>
    <property type="project" value="TreeGrafter"/>
</dbReference>
<sequence length="337" mass="37879">MGKDYYKILGIQKGVADEDIKKAYRKQALKWHPDKNKSANAEEKFKEIAEAYEVLSDPKKREIYDQVGEEGLKGGFGGGDGQGGNFQYTFHGDPHATFAAFFGGSNPFEMFFGRRAANGRDEDDMEVDTDPFGSFSSFNMNGFPRDRHGGHGQIRRRQDPAINHQLKVSLEEIYSGCTKRMKISRKRLNPDGGSFRTEDKILTLEIKRGWKEGTKITFPREGDESPNTIPADIVFVIKDKPHAHFKREGSNIIYPVWVSLRQALCGCSISVPTIDGKSFNLKINEVLKPGMRKTLAGQGLPFPKNPDQRGDLVVEFQVNFPDSLPPSTKDVLKRHLP</sequence>
<evidence type="ECO:0000313" key="3">
    <source>
        <dbReference type="EMBL" id="AYN74412.1"/>
    </source>
</evidence>
<dbReference type="PANTHER" id="PTHR24078">
    <property type="entry name" value="DNAJ HOMOLOG SUBFAMILY C MEMBER"/>
    <property type="match status" value="1"/>
</dbReference>
<dbReference type="FunFam" id="2.60.260.20:FF:000038">
    <property type="entry name" value="DnaJ heat shock protein family (Hsp40) member B4"/>
    <property type="match status" value="1"/>
</dbReference>
<dbReference type="InterPro" id="IPR001623">
    <property type="entry name" value="DnaJ_domain"/>
</dbReference>
<gene>
    <name evidence="3" type="primary">dnajb4</name>
</gene>
<proteinExistence type="evidence at transcript level"/>
<dbReference type="EMBL" id="MH777931">
    <property type="protein sequence ID" value="AYN74412.1"/>
    <property type="molecule type" value="mRNA"/>
</dbReference>